<keyword evidence="1" id="KW-0503">Monooxygenase</keyword>
<dbReference type="EMBL" id="KE524944">
    <property type="protein sequence ID" value="KFB38379.1"/>
    <property type="molecule type" value="Genomic_DNA"/>
</dbReference>
<reference evidence="2" key="2">
    <citation type="submission" date="2020-05" db="UniProtKB">
        <authorList>
            <consortium name="EnsemblMetazoa"/>
        </authorList>
    </citation>
    <scope>IDENTIFICATION</scope>
</reference>
<dbReference type="Proteomes" id="UP000030765">
    <property type="component" value="Unassembled WGS sequence"/>
</dbReference>
<proteinExistence type="predicted"/>
<sequence>MASTLQVKSVVPPFHQRSVSPAPDRRVFWPGKARWKIDKYRTSVLCRPTGPSRATKLKRPFIVPCIDPSVRHLASEAEAAAEASLLDNFRPLQNRCFPFPLPAVTAYSPAAYRTETEEPFPCFVNS</sequence>
<organism evidence="1">
    <name type="scientific">Anopheles sinensis</name>
    <name type="common">Mosquito</name>
    <dbReference type="NCBI Taxonomy" id="74873"/>
    <lineage>
        <taxon>Eukaryota</taxon>
        <taxon>Metazoa</taxon>
        <taxon>Ecdysozoa</taxon>
        <taxon>Arthropoda</taxon>
        <taxon>Hexapoda</taxon>
        <taxon>Insecta</taxon>
        <taxon>Pterygota</taxon>
        <taxon>Neoptera</taxon>
        <taxon>Endopterygota</taxon>
        <taxon>Diptera</taxon>
        <taxon>Nematocera</taxon>
        <taxon>Culicoidea</taxon>
        <taxon>Culicidae</taxon>
        <taxon>Anophelinae</taxon>
        <taxon>Anopheles</taxon>
    </lineage>
</organism>
<keyword evidence="3" id="KW-1185">Reference proteome</keyword>
<reference evidence="1 3" key="1">
    <citation type="journal article" date="2014" name="BMC Genomics">
        <title>Genome sequence of Anopheles sinensis provides insight into genetics basis of mosquito competence for malaria parasites.</title>
        <authorList>
            <person name="Zhou D."/>
            <person name="Zhang D."/>
            <person name="Ding G."/>
            <person name="Shi L."/>
            <person name="Hou Q."/>
            <person name="Ye Y."/>
            <person name="Xu Y."/>
            <person name="Zhou H."/>
            <person name="Xiong C."/>
            <person name="Li S."/>
            <person name="Yu J."/>
            <person name="Hong S."/>
            <person name="Yu X."/>
            <person name="Zou P."/>
            <person name="Chen C."/>
            <person name="Chang X."/>
            <person name="Wang W."/>
            <person name="Lv Y."/>
            <person name="Sun Y."/>
            <person name="Ma L."/>
            <person name="Shen B."/>
            <person name="Zhu C."/>
        </authorList>
    </citation>
    <scope>NUCLEOTIDE SEQUENCE [LARGE SCALE GENOMIC DNA]</scope>
</reference>
<dbReference type="VEuPathDB" id="VectorBase:ASIC005733"/>
<evidence type="ECO:0000313" key="1">
    <source>
        <dbReference type="EMBL" id="KFB38379.1"/>
    </source>
</evidence>
<name>A0A084VK85_ANOSI</name>
<evidence type="ECO:0000313" key="2">
    <source>
        <dbReference type="EnsemblMetazoa" id="ASIC005733-PA"/>
    </source>
</evidence>
<gene>
    <name evidence="1" type="ORF">ZHAS_00005733</name>
</gene>
<accession>A0A084VK85</accession>
<dbReference type="GO" id="GO:0004497">
    <property type="term" value="F:monooxygenase activity"/>
    <property type="evidence" value="ECO:0007669"/>
    <property type="project" value="UniProtKB-KW"/>
</dbReference>
<dbReference type="AlphaFoldDB" id="A0A084VK85"/>
<evidence type="ECO:0000313" key="3">
    <source>
        <dbReference type="Proteomes" id="UP000030765"/>
    </source>
</evidence>
<protein>
    <submittedName>
        <fullName evidence="1 2">Phenylacetone monooxygenase</fullName>
    </submittedName>
</protein>
<keyword evidence="1" id="KW-0560">Oxidoreductase</keyword>
<dbReference type="EMBL" id="ATLV01014137">
    <property type="status" value="NOT_ANNOTATED_CDS"/>
    <property type="molecule type" value="Genomic_DNA"/>
</dbReference>
<dbReference type="EnsemblMetazoa" id="ASIC005733-RA">
    <property type="protein sequence ID" value="ASIC005733-PA"/>
    <property type="gene ID" value="ASIC005733"/>
</dbReference>